<dbReference type="AlphaFoldDB" id="A0A9D2FJ59"/>
<gene>
    <name evidence="2" type="ORF">H9724_02000</name>
</gene>
<keyword evidence="1" id="KW-1133">Transmembrane helix</keyword>
<feature type="transmembrane region" description="Helical" evidence="1">
    <location>
        <begin position="88"/>
        <end position="107"/>
    </location>
</feature>
<name>A0A9D2FJ59_9FIRM</name>
<feature type="transmembrane region" description="Helical" evidence="1">
    <location>
        <begin position="198"/>
        <end position="220"/>
    </location>
</feature>
<dbReference type="EMBL" id="DXBF01000014">
    <property type="protein sequence ID" value="HIZ61526.1"/>
    <property type="molecule type" value="Genomic_DNA"/>
</dbReference>
<reference evidence="2" key="2">
    <citation type="submission" date="2021-04" db="EMBL/GenBank/DDBJ databases">
        <authorList>
            <person name="Gilroy R."/>
        </authorList>
    </citation>
    <scope>NUCLEOTIDE SEQUENCE</scope>
    <source>
        <strain evidence="2">CHK188-11489</strain>
    </source>
</reference>
<dbReference type="Proteomes" id="UP000824105">
    <property type="component" value="Unassembled WGS sequence"/>
</dbReference>
<feature type="transmembrane region" description="Helical" evidence="1">
    <location>
        <begin position="32"/>
        <end position="50"/>
    </location>
</feature>
<accession>A0A9D2FJ59</accession>
<keyword evidence="1" id="KW-0472">Membrane</keyword>
<comment type="caution">
    <text evidence="2">The sequence shown here is derived from an EMBL/GenBank/DDBJ whole genome shotgun (WGS) entry which is preliminary data.</text>
</comment>
<evidence type="ECO:0000313" key="3">
    <source>
        <dbReference type="Proteomes" id="UP000824105"/>
    </source>
</evidence>
<protein>
    <recommendedName>
        <fullName evidence="4">Stage II sporulation protein M</fullName>
    </recommendedName>
</protein>
<sequence>MRTAQQDPRKKNPQLRGKRWLRRAGVRTARENSCGGWVLLCAAAFLAGYLPGMELGRGGDTPWGQQLAAYYLDISQFSAWLPVFTDQIAAAFLQLMLVVLCGFSSLGQGLLPLLFAGRGCFLGFCAANVASAAGAKGIVTYWLLSCLPDLSVLLIGLWLSGHALVLSRGLFQDVFLGGAPRGQLGAAARRLSVRAGTAFLAACLLSVFCSGLCVLLARFLL</sequence>
<evidence type="ECO:0000313" key="2">
    <source>
        <dbReference type="EMBL" id="HIZ61526.1"/>
    </source>
</evidence>
<organism evidence="2 3">
    <name type="scientific">Candidatus Gemmiger avistercoris</name>
    <dbReference type="NCBI Taxonomy" id="2838606"/>
    <lineage>
        <taxon>Bacteria</taxon>
        <taxon>Bacillati</taxon>
        <taxon>Bacillota</taxon>
        <taxon>Clostridia</taxon>
        <taxon>Eubacteriales</taxon>
        <taxon>Gemmiger</taxon>
    </lineage>
</organism>
<proteinExistence type="predicted"/>
<evidence type="ECO:0008006" key="4">
    <source>
        <dbReference type="Google" id="ProtNLM"/>
    </source>
</evidence>
<keyword evidence="1" id="KW-0812">Transmembrane</keyword>
<evidence type="ECO:0000256" key="1">
    <source>
        <dbReference type="SAM" id="Phobius"/>
    </source>
</evidence>
<reference evidence="2" key="1">
    <citation type="journal article" date="2021" name="PeerJ">
        <title>Extensive microbial diversity within the chicken gut microbiome revealed by metagenomics and culture.</title>
        <authorList>
            <person name="Gilroy R."/>
            <person name="Ravi A."/>
            <person name="Getino M."/>
            <person name="Pursley I."/>
            <person name="Horton D.L."/>
            <person name="Alikhan N.F."/>
            <person name="Baker D."/>
            <person name="Gharbi K."/>
            <person name="Hall N."/>
            <person name="Watson M."/>
            <person name="Adriaenssens E.M."/>
            <person name="Foster-Nyarko E."/>
            <person name="Jarju S."/>
            <person name="Secka A."/>
            <person name="Antonio M."/>
            <person name="Oren A."/>
            <person name="Chaudhuri R.R."/>
            <person name="La Ragione R."/>
            <person name="Hildebrand F."/>
            <person name="Pallen M.J."/>
        </authorList>
    </citation>
    <scope>NUCLEOTIDE SEQUENCE</scope>
    <source>
        <strain evidence="2">CHK188-11489</strain>
    </source>
</reference>